<gene>
    <name evidence="1" type="ORF">GCM10010319_35280</name>
</gene>
<dbReference type="Proteomes" id="UP001500063">
    <property type="component" value="Unassembled WGS sequence"/>
</dbReference>
<dbReference type="RefSeq" id="WP_344118762.1">
    <property type="nucleotide sequence ID" value="NZ_BAAABW010000018.1"/>
</dbReference>
<sequence>MDREPNAQLISLMDEANVSNKGLAKRMRDLALQRGEMLGTTHVSVQRWRDGSGIQPKTAAIMANALSAKLQRRISPSDLGFFGGTDTTAAMTESYPATSTEALARLDSLSSESSDVPEARGLIIADGDLNAAVLSWITARPDGITADRPGRQRVGMRDVRAIRTAGKMFMELDFQFGGGHGHKALRHYFRHEVLPLLSVSYSEKVGTALFGAASEIAQLLGWTAYDSGNHRIAHRYLTATLRLSQFTDDRMFGGRILSNLSHQANYLGNYAQSTQLARAALEGARGRATPRAMAMFASMEARALSNAADPVGAGRAMNEAERYLERADTTTDPEWLSYFTPAELMGEFCHCFRDLKQRKEALRHAQRAVDITDPKYARSVGFCRMVLAQSQLLNGELESALTTAGLAVEAGDSLQSARFQRYVGDFQTEVNAHSGNRAVAEFNERVREAIARLEEE</sequence>
<proteinExistence type="predicted"/>
<evidence type="ECO:0008006" key="3">
    <source>
        <dbReference type="Google" id="ProtNLM"/>
    </source>
</evidence>
<protein>
    <recommendedName>
        <fullName evidence="3">Sporulation protein</fullName>
    </recommendedName>
</protein>
<keyword evidence="2" id="KW-1185">Reference proteome</keyword>
<dbReference type="InterPro" id="IPR011990">
    <property type="entry name" value="TPR-like_helical_dom_sf"/>
</dbReference>
<comment type="caution">
    <text evidence="1">The sequence shown here is derived from an EMBL/GenBank/DDBJ whole genome shotgun (WGS) entry which is preliminary data.</text>
</comment>
<dbReference type="SUPFAM" id="SSF48452">
    <property type="entry name" value="TPR-like"/>
    <property type="match status" value="1"/>
</dbReference>
<reference evidence="1 2" key="1">
    <citation type="journal article" date="2019" name="Int. J. Syst. Evol. Microbiol.">
        <title>The Global Catalogue of Microorganisms (GCM) 10K type strain sequencing project: providing services to taxonomists for standard genome sequencing and annotation.</title>
        <authorList>
            <consortium name="The Broad Institute Genomics Platform"/>
            <consortium name="The Broad Institute Genome Sequencing Center for Infectious Disease"/>
            <person name="Wu L."/>
            <person name="Ma J."/>
        </authorList>
    </citation>
    <scope>NUCLEOTIDE SEQUENCE [LARGE SCALE GENOMIC DNA]</scope>
    <source>
        <strain evidence="1 2">JCM 4565</strain>
    </source>
</reference>
<evidence type="ECO:0000313" key="1">
    <source>
        <dbReference type="EMBL" id="GAA0355045.1"/>
    </source>
</evidence>
<accession>A0ABN0X4W2</accession>
<organism evidence="1 2">
    <name type="scientific">Streptomyces blastmyceticus</name>
    <dbReference type="NCBI Taxonomy" id="68180"/>
    <lineage>
        <taxon>Bacteria</taxon>
        <taxon>Bacillati</taxon>
        <taxon>Actinomycetota</taxon>
        <taxon>Actinomycetes</taxon>
        <taxon>Kitasatosporales</taxon>
        <taxon>Streptomycetaceae</taxon>
        <taxon>Streptomyces</taxon>
    </lineage>
</organism>
<dbReference type="EMBL" id="BAAABW010000018">
    <property type="protein sequence ID" value="GAA0355045.1"/>
    <property type="molecule type" value="Genomic_DNA"/>
</dbReference>
<dbReference type="Gene3D" id="1.25.40.10">
    <property type="entry name" value="Tetratricopeptide repeat domain"/>
    <property type="match status" value="1"/>
</dbReference>
<name>A0ABN0X4W2_9ACTN</name>
<evidence type="ECO:0000313" key="2">
    <source>
        <dbReference type="Proteomes" id="UP001500063"/>
    </source>
</evidence>